<dbReference type="Gene3D" id="3.90.1010.10">
    <property type="match status" value="1"/>
</dbReference>
<dbReference type="Pfam" id="PF01592">
    <property type="entry name" value="NifU_N"/>
    <property type="match status" value="1"/>
</dbReference>
<dbReference type="GO" id="GO:0051536">
    <property type="term" value="F:iron-sulfur cluster binding"/>
    <property type="evidence" value="ECO:0007669"/>
    <property type="project" value="InterPro"/>
</dbReference>
<proteinExistence type="predicted"/>
<dbReference type="GO" id="GO:0016226">
    <property type="term" value="P:iron-sulfur cluster assembly"/>
    <property type="evidence" value="ECO:0007669"/>
    <property type="project" value="InterPro"/>
</dbReference>
<dbReference type="PANTHER" id="PTHR10093">
    <property type="entry name" value="IRON-SULFUR CLUSTER ASSEMBLY ENZYME NIFU HOMOLOG"/>
    <property type="match status" value="1"/>
</dbReference>
<sequence>MDHINDGQTQGGVPWMYSDKVKEHFFNPKHFTTQAPEDYDGCGLVGSPACGDLMKFWIKVRDEKIVDVKWQTFGCASAIASTSALAEMLLENGGTMIEEALKIKPQDIMERLGGLPDI</sequence>
<dbReference type="GO" id="GO:0005506">
    <property type="term" value="F:iron ion binding"/>
    <property type="evidence" value="ECO:0007669"/>
    <property type="project" value="InterPro"/>
</dbReference>
<dbReference type="InterPro" id="IPR002871">
    <property type="entry name" value="NIF_FeS_clus_asmbl_NifU_N"/>
</dbReference>
<evidence type="ECO:0000313" key="3">
    <source>
        <dbReference type="Proteomes" id="UP000230543"/>
    </source>
</evidence>
<dbReference type="SUPFAM" id="SSF82649">
    <property type="entry name" value="SufE/NifU"/>
    <property type="match status" value="1"/>
</dbReference>
<evidence type="ECO:0000259" key="1">
    <source>
        <dbReference type="Pfam" id="PF01592"/>
    </source>
</evidence>
<reference evidence="3" key="1">
    <citation type="submission" date="2017-09" db="EMBL/GenBank/DDBJ databases">
        <title>Depth-based differentiation of microbial function through sediment-hosted aquifers and enrichment of novel symbionts in the deep terrestrial subsurface.</title>
        <authorList>
            <person name="Probst A.J."/>
            <person name="Ladd B."/>
            <person name="Jarett J.K."/>
            <person name="Geller-Mcgrath D.E."/>
            <person name="Sieber C.M.K."/>
            <person name="Emerson J.B."/>
            <person name="Anantharaman K."/>
            <person name="Thomas B.C."/>
            <person name="Malmstrom R."/>
            <person name="Stieglmeier M."/>
            <person name="Klingl A."/>
            <person name="Woyke T."/>
            <person name="Ryan C.M."/>
            <person name="Banfield J.F."/>
        </authorList>
    </citation>
    <scope>NUCLEOTIDE SEQUENCE [LARGE SCALE GENOMIC DNA]</scope>
</reference>
<protein>
    <recommendedName>
        <fullName evidence="1">NIF system FeS cluster assembly NifU N-terminal domain-containing protein</fullName>
    </recommendedName>
</protein>
<accession>A0A2M6WCT2</accession>
<dbReference type="Proteomes" id="UP000230543">
    <property type="component" value="Unassembled WGS sequence"/>
</dbReference>
<gene>
    <name evidence="2" type="ORF">COU22_01605</name>
</gene>
<feature type="domain" description="NIF system FeS cluster assembly NifU N-terminal" evidence="1">
    <location>
        <begin position="16"/>
        <end position="117"/>
    </location>
</feature>
<dbReference type="CDD" id="cd06664">
    <property type="entry name" value="IscU_like"/>
    <property type="match status" value="1"/>
</dbReference>
<dbReference type="AlphaFoldDB" id="A0A2M6WCT2"/>
<feature type="non-terminal residue" evidence="2">
    <location>
        <position position="118"/>
    </location>
</feature>
<organism evidence="2 3">
    <name type="scientific">Candidatus Komeilibacteria bacterium CG10_big_fil_rev_8_21_14_0_10_41_13</name>
    <dbReference type="NCBI Taxonomy" id="1974476"/>
    <lineage>
        <taxon>Bacteria</taxon>
        <taxon>Candidatus Komeiliibacteriota</taxon>
    </lineage>
</organism>
<dbReference type="EMBL" id="PFBO01000048">
    <property type="protein sequence ID" value="PIT90544.1"/>
    <property type="molecule type" value="Genomic_DNA"/>
</dbReference>
<name>A0A2M6WCT2_9BACT</name>
<evidence type="ECO:0000313" key="2">
    <source>
        <dbReference type="EMBL" id="PIT90544.1"/>
    </source>
</evidence>
<comment type="caution">
    <text evidence="2">The sequence shown here is derived from an EMBL/GenBank/DDBJ whole genome shotgun (WGS) entry which is preliminary data.</text>
</comment>